<dbReference type="Proteomes" id="UP000191500">
    <property type="component" value="Unassembled WGS sequence"/>
</dbReference>
<evidence type="ECO:0000256" key="5">
    <source>
        <dbReference type="SAM" id="MobiDB-lite"/>
    </source>
</evidence>
<dbReference type="SUPFAM" id="SSF144083">
    <property type="entry name" value="Magnesium transport protein CorA, transmembrane region"/>
    <property type="match status" value="1"/>
</dbReference>
<dbReference type="GO" id="GO:0000287">
    <property type="term" value="F:magnesium ion binding"/>
    <property type="evidence" value="ECO:0007669"/>
    <property type="project" value="TreeGrafter"/>
</dbReference>
<dbReference type="GO" id="GO:0015095">
    <property type="term" value="F:magnesium ion transmembrane transporter activity"/>
    <property type="evidence" value="ECO:0007669"/>
    <property type="project" value="TreeGrafter"/>
</dbReference>
<protein>
    <submittedName>
        <fullName evidence="7">Uncharacterized protein</fullName>
    </submittedName>
</protein>
<evidence type="ECO:0000256" key="2">
    <source>
        <dbReference type="ARBA" id="ARBA00022692"/>
    </source>
</evidence>
<gene>
    <name evidence="7" type="ORF">PENCOP_c002G01146</name>
</gene>
<feature type="region of interest" description="Disordered" evidence="5">
    <location>
        <begin position="169"/>
        <end position="223"/>
    </location>
</feature>
<feature type="compositionally biased region" description="Basic residues" evidence="5">
    <location>
        <begin position="98"/>
        <end position="107"/>
    </location>
</feature>
<dbReference type="Gene3D" id="1.20.58.340">
    <property type="entry name" value="Magnesium transport protein CorA, transmembrane region"/>
    <property type="match status" value="1"/>
</dbReference>
<dbReference type="GO" id="GO:0050897">
    <property type="term" value="F:cobalt ion binding"/>
    <property type="evidence" value="ECO:0007669"/>
    <property type="project" value="TreeGrafter"/>
</dbReference>
<dbReference type="GO" id="GO:0015087">
    <property type="term" value="F:cobalt ion transmembrane transporter activity"/>
    <property type="evidence" value="ECO:0007669"/>
    <property type="project" value="TreeGrafter"/>
</dbReference>
<dbReference type="EMBL" id="MDDG01000002">
    <property type="protein sequence ID" value="OQE44424.1"/>
    <property type="molecule type" value="Genomic_DNA"/>
</dbReference>
<comment type="subcellular location">
    <subcellularLocation>
        <location evidence="1">Cell membrane</location>
        <topology evidence="1">Multi-pass membrane protein</topology>
    </subcellularLocation>
</comment>
<feature type="region of interest" description="Disordered" evidence="5">
    <location>
        <begin position="345"/>
        <end position="373"/>
    </location>
</feature>
<name>A0A1V6V170_9EURO</name>
<feature type="compositionally biased region" description="Polar residues" evidence="5">
    <location>
        <begin position="68"/>
        <end position="79"/>
    </location>
</feature>
<proteinExistence type="predicted"/>
<dbReference type="STRING" id="36646.A0A1V6V170"/>
<keyword evidence="3 6" id="KW-1133">Transmembrane helix</keyword>
<keyword evidence="2 6" id="KW-0812">Transmembrane</keyword>
<evidence type="ECO:0000256" key="6">
    <source>
        <dbReference type="SAM" id="Phobius"/>
    </source>
</evidence>
<feature type="compositionally biased region" description="Polar residues" evidence="5">
    <location>
        <begin position="1"/>
        <end position="13"/>
    </location>
</feature>
<sequence length="1566" mass="177737">MTSNSGILQTTDTQDNEDLGETRADEDGSPIFARETNDDDSQAEFRSSKEQSLPQGQVIDQSTRDSQSEQQESGTTRDSIQWEVVEDEPGPYDASSSNRRRRTKRNHAIVRERVNLPAKSDRQVYSSKGLKHINRRLVNGRIASSSSASLSYVTLKKTIRREIQEYLREEERKVGGSRIPEEARPEIQKQEPSRHPQDKQIHVKHDNNTGTEPSMQGDSPVTSLDEDQFEEMVMKQFGRSKADLENLLRDESKKEDKEKEPKQPGRPPKASNEPESNRNSREDSKPRETWIKVHRRHILPETLIEYSLPWQVDEYDTNYLLIKKWIPEDLQEELFAHTRELRHQWGGRQKWRSGDQQRPRNQESEGQKYRAPQCERTKKPLSFEILIKGAPGTQDKLTESSPLFRASIPGVRTVELSSSRISGYGKIDMYRKHGLQDSDPTQMTWMHMERETTDFEDFTTFAIQAPGLYKQDVAIILRLLAKVRRTLRITKDEPPGGFHDDCTLRCVSRETGNVEAQKSATFMSFPYFSVESIKKDSQRRLLQTYYRQTTTQREREQAILMTGRFPSDHITFVPQLWAIVLDSRLLITCASIPFSHISAKSLHIADSPASRSSSGPSIIRLTDHIQRVFFIPMAHCQTWFALMDKVKNGCLSDIEPTNLEFQLFTITGHPVHAETWHEVSRGHKSTILPLSVRFVNEKAPKAARRVILDIAKWQSRIEGPFDEDSPEQSVESVGPMALIKRRPTWAREERENKDTAETAQSQTADQHRSSHREVGHLLPANSGIINNATDIPPAKAEEEIYFLPDNVSANGSFRTTREKENASPSIGYSIRSTGISPSQPEGAGATLSPTPSINADPELGAENKAPPDAAPVSGAEIKLNVPPVFTWSIGERSKPDRESDPSDDIANLAHWNYSQNNIITSEEESLSYVCGYLHTQLVETTTEEGDLYMGTSSKSFNDIEKLLRDTFSASATMLEKENPTEHSTSDSAMAPWKLSLKRATSILLRLLNLFMPAAYQCEVGEKYMGALSDFLTGLCDLRHSSQHNRPARHGTNNREIVEIVDISGPTETDLRGLDDLDLLKVPIADCVRCKKRETYSTREDAVDHLMQVHFRAEAVLKTTTSWVMDKHQKLELEARRAGEAVIRALVDNCKYLEEMMSEIRYGVSGNGEFDRDTYRISKSLVRAFQHLLLMIVYAARGTQNALEKLQGHTSDDSPILLDRVSLLRQLQSGAQAERSLRNAKREILLMTFTDDSSAIGTYQAGSPELVLATIMGDLRSRDSNNGKVDLVEIYRVYMLGLETRVIQYPGHRLLSDIRLAMQELEIIRKFTMKQRLLCVNYRALLAPQSFRITTASRQASFNFEKNKLNRLIRHLNDDAGSIDRLLEKADSLAKETQNGVEVRQEDHGKAILAFTIVTVIFLPLSFVTSFLGMNTTDIRDTNYTQILFWAVSLPLTALVIAVSLVIGFRGNELQEFIHAQQWWGLGNWLMMGSMRNAHVRLIDSNYGKSRTLPSGYYYTETSLGGKMYWGEVVAVFKRLKSRWNVRTLLKWPQRSRGMGDAESMGREDVP</sequence>
<feature type="compositionally biased region" description="Polar residues" evidence="5">
    <location>
        <begin position="208"/>
        <end position="222"/>
    </location>
</feature>
<accession>A0A1V6V170</accession>
<dbReference type="GO" id="GO:0005886">
    <property type="term" value="C:plasma membrane"/>
    <property type="evidence" value="ECO:0007669"/>
    <property type="project" value="UniProtKB-SubCell"/>
</dbReference>
<evidence type="ECO:0000313" key="7">
    <source>
        <dbReference type="EMBL" id="OQE44424.1"/>
    </source>
</evidence>
<dbReference type="InterPro" id="IPR002523">
    <property type="entry name" value="MgTranspt_CorA/ZnTranspt_ZntB"/>
</dbReference>
<feature type="compositionally biased region" description="Basic and acidic residues" evidence="5">
    <location>
        <begin position="352"/>
        <end position="373"/>
    </location>
</feature>
<feature type="region of interest" description="Disordered" evidence="5">
    <location>
        <begin position="240"/>
        <end position="287"/>
    </location>
</feature>
<feature type="region of interest" description="Disordered" evidence="5">
    <location>
        <begin position="1"/>
        <end position="107"/>
    </location>
</feature>
<dbReference type="PANTHER" id="PTHR46494:SF1">
    <property type="entry name" value="CORA FAMILY METAL ION TRANSPORTER (EUROFUNG)"/>
    <property type="match status" value="1"/>
</dbReference>
<organism evidence="7 8">
    <name type="scientific">Penicillium coprophilum</name>
    <dbReference type="NCBI Taxonomy" id="36646"/>
    <lineage>
        <taxon>Eukaryota</taxon>
        <taxon>Fungi</taxon>
        <taxon>Dikarya</taxon>
        <taxon>Ascomycota</taxon>
        <taxon>Pezizomycotina</taxon>
        <taxon>Eurotiomycetes</taxon>
        <taxon>Eurotiomycetidae</taxon>
        <taxon>Eurotiales</taxon>
        <taxon>Aspergillaceae</taxon>
        <taxon>Penicillium</taxon>
    </lineage>
</organism>
<comment type="caution">
    <text evidence="7">The sequence shown here is derived from an EMBL/GenBank/DDBJ whole genome shotgun (WGS) entry which is preliminary data.</text>
</comment>
<keyword evidence="8" id="KW-1185">Reference proteome</keyword>
<feature type="compositionally biased region" description="Basic and acidic residues" evidence="5">
    <location>
        <begin position="745"/>
        <end position="756"/>
    </location>
</feature>
<dbReference type="PANTHER" id="PTHR46494">
    <property type="entry name" value="CORA FAMILY METAL ION TRANSPORTER (EUROFUNG)"/>
    <property type="match status" value="1"/>
</dbReference>
<evidence type="ECO:0000256" key="3">
    <source>
        <dbReference type="ARBA" id="ARBA00022989"/>
    </source>
</evidence>
<feature type="region of interest" description="Disordered" evidence="5">
    <location>
        <begin position="743"/>
        <end position="771"/>
    </location>
</feature>
<dbReference type="Pfam" id="PF01544">
    <property type="entry name" value="CorA"/>
    <property type="match status" value="1"/>
</dbReference>
<reference evidence="8" key="1">
    <citation type="journal article" date="2017" name="Nat. Microbiol.">
        <title>Global analysis of biosynthetic gene clusters reveals vast potential of secondary metabolite production in Penicillium species.</title>
        <authorList>
            <person name="Nielsen J.C."/>
            <person name="Grijseels S."/>
            <person name="Prigent S."/>
            <person name="Ji B."/>
            <person name="Dainat J."/>
            <person name="Nielsen K.F."/>
            <person name="Frisvad J.C."/>
            <person name="Workman M."/>
            <person name="Nielsen J."/>
        </authorList>
    </citation>
    <scope>NUCLEOTIDE SEQUENCE [LARGE SCALE GENOMIC DNA]</scope>
    <source>
        <strain evidence="8">IBT 31321</strain>
    </source>
</reference>
<keyword evidence="4 6" id="KW-0472">Membrane</keyword>
<evidence type="ECO:0000256" key="4">
    <source>
        <dbReference type="ARBA" id="ARBA00023136"/>
    </source>
</evidence>
<feature type="compositionally biased region" description="Polar residues" evidence="5">
    <location>
        <begin position="822"/>
        <end position="839"/>
    </location>
</feature>
<feature type="compositionally biased region" description="Basic and acidic residues" evidence="5">
    <location>
        <begin position="169"/>
        <end position="207"/>
    </location>
</feature>
<feature type="compositionally biased region" description="Basic and acidic residues" evidence="5">
    <location>
        <begin position="275"/>
        <end position="287"/>
    </location>
</feature>
<feature type="transmembrane region" description="Helical" evidence="6">
    <location>
        <begin position="1407"/>
        <end position="1430"/>
    </location>
</feature>
<feature type="compositionally biased region" description="Basic and acidic residues" evidence="5">
    <location>
        <begin position="240"/>
        <end position="263"/>
    </location>
</feature>
<feature type="transmembrane region" description="Helical" evidence="6">
    <location>
        <begin position="1442"/>
        <end position="1464"/>
    </location>
</feature>
<feature type="compositionally biased region" description="Polar residues" evidence="5">
    <location>
        <begin position="50"/>
        <end position="61"/>
    </location>
</feature>
<dbReference type="InterPro" id="IPR045863">
    <property type="entry name" value="CorA_TM1_TM2"/>
</dbReference>
<feature type="region of interest" description="Disordered" evidence="5">
    <location>
        <begin position="814"/>
        <end position="875"/>
    </location>
</feature>
<evidence type="ECO:0000256" key="1">
    <source>
        <dbReference type="ARBA" id="ARBA00004651"/>
    </source>
</evidence>
<evidence type="ECO:0000313" key="8">
    <source>
        <dbReference type="Proteomes" id="UP000191500"/>
    </source>
</evidence>